<keyword evidence="3 8" id="KW-0812">Transmembrane</keyword>
<feature type="transmembrane region" description="Helical" evidence="10">
    <location>
        <begin position="124"/>
        <end position="146"/>
    </location>
</feature>
<dbReference type="STRING" id="7168.A0A182NMR8"/>
<evidence type="ECO:0000256" key="3">
    <source>
        <dbReference type="ARBA" id="ARBA00022692"/>
    </source>
</evidence>
<evidence type="ECO:0000259" key="11">
    <source>
        <dbReference type="Pfam" id="PF07885"/>
    </source>
</evidence>
<evidence type="ECO:0000256" key="10">
    <source>
        <dbReference type="SAM" id="Phobius"/>
    </source>
</evidence>
<dbReference type="AlphaFoldDB" id="A0A182NMR8"/>
<dbReference type="EnsemblMetazoa" id="ADIR008953-RA">
    <property type="protein sequence ID" value="ADIR008953-PA"/>
    <property type="gene ID" value="ADIR008953"/>
</dbReference>
<feature type="transmembrane region" description="Helical" evidence="10">
    <location>
        <begin position="7"/>
        <end position="27"/>
    </location>
</feature>
<dbReference type="Gene3D" id="1.10.287.70">
    <property type="match status" value="1"/>
</dbReference>
<dbReference type="InterPro" id="IPR003280">
    <property type="entry name" value="2pore_dom_K_chnl"/>
</dbReference>
<feature type="domain" description="Potassium channel" evidence="11">
    <location>
        <begin position="88"/>
        <end position="144"/>
    </location>
</feature>
<feature type="domain" description="Potassium channel" evidence="11">
    <location>
        <begin position="185"/>
        <end position="267"/>
    </location>
</feature>
<feature type="compositionally biased region" description="Polar residues" evidence="9">
    <location>
        <begin position="782"/>
        <end position="806"/>
    </location>
</feature>
<dbReference type="PANTHER" id="PTHR11003:SF331">
    <property type="entry name" value="OPEN RECTIFIER POTASSIUM CHANNEL PROTEIN 1"/>
    <property type="match status" value="1"/>
</dbReference>
<evidence type="ECO:0000256" key="7">
    <source>
        <dbReference type="ARBA" id="ARBA00023303"/>
    </source>
</evidence>
<evidence type="ECO:0000256" key="2">
    <source>
        <dbReference type="ARBA" id="ARBA00022448"/>
    </source>
</evidence>
<dbReference type="Proteomes" id="UP000075884">
    <property type="component" value="Unassembled WGS sequence"/>
</dbReference>
<keyword evidence="7 8" id="KW-0407">Ion channel</keyword>
<accession>A0A182NMR8</accession>
<organism evidence="12 13">
    <name type="scientific">Anopheles dirus</name>
    <dbReference type="NCBI Taxonomy" id="7168"/>
    <lineage>
        <taxon>Eukaryota</taxon>
        <taxon>Metazoa</taxon>
        <taxon>Ecdysozoa</taxon>
        <taxon>Arthropoda</taxon>
        <taxon>Hexapoda</taxon>
        <taxon>Insecta</taxon>
        <taxon>Pterygota</taxon>
        <taxon>Neoptera</taxon>
        <taxon>Endopterygota</taxon>
        <taxon>Diptera</taxon>
        <taxon>Nematocera</taxon>
        <taxon>Culicoidea</taxon>
        <taxon>Culicidae</taxon>
        <taxon>Anophelinae</taxon>
        <taxon>Anopheles</taxon>
    </lineage>
</organism>
<evidence type="ECO:0000256" key="6">
    <source>
        <dbReference type="ARBA" id="ARBA00023136"/>
    </source>
</evidence>
<dbReference type="GO" id="GO:0015271">
    <property type="term" value="F:outward rectifier potassium channel activity"/>
    <property type="evidence" value="ECO:0007669"/>
    <property type="project" value="TreeGrafter"/>
</dbReference>
<dbReference type="GO" id="GO:0022841">
    <property type="term" value="F:potassium ion leak channel activity"/>
    <property type="evidence" value="ECO:0007669"/>
    <property type="project" value="TreeGrafter"/>
</dbReference>
<keyword evidence="6 10" id="KW-0472">Membrane</keyword>
<dbReference type="FunFam" id="1.10.287.70:FF:000210">
    <property type="entry name" value="Open rectifier potassium channel protein 1"/>
    <property type="match status" value="1"/>
</dbReference>
<keyword evidence="13" id="KW-1185">Reference proteome</keyword>
<evidence type="ECO:0000256" key="9">
    <source>
        <dbReference type="SAM" id="MobiDB-lite"/>
    </source>
</evidence>
<keyword evidence="4 10" id="KW-1133">Transmembrane helix</keyword>
<evidence type="ECO:0000256" key="8">
    <source>
        <dbReference type="RuleBase" id="RU003857"/>
    </source>
</evidence>
<evidence type="ECO:0000256" key="1">
    <source>
        <dbReference type="ARBA" id="ARBA00004141"/>
    </source>
</evidence>
<comment type="similarity">
    <text evidence="8">Belongs to the two pore domain potassium channel (TC 1.A.1.8) family.</text>
</comment>
<feature type="compositionally biased region" description="Low complexity" evidence="9">
    <location>
        <begin position="819"/>
        <end position="829"/>
    </location>
</feature>
<feature type="compositionally biased region" description="Polar residues" evidence="9">
    <location>
        <begin position="663"/>
        <end position="675"/>
    </location>
</feature>
<dbReference type="VEuPathDB" id="VectorBase:ADIR008953"/>
<proteinExistence type="inferred from homology"/>
<feature type="transmembrane region" description="Helical" evidence="10">
    <location>
        <begin position="178"/>
        <end position="200"/>
    </location>
</feature>
<keyword evidence="5 8" id="KW-0406">Ion transport</keyword>
<reference evidence="13" key="1">
    <citation type="submission" date="2013-03" db="EMBL/GenBank/DDBJ databases">
        <title>The Genome Sequence of Anopheles dirus WRAIR2.</title>
        <authorList>
            <consortium name="The Broad Institute Genomics Platform"/>
            <person name="Neafsey D.E."/>
            <person name="Walton C."/>
            <person name="Walker B."/>
            <person name="Young S.K."/>
            <person name="Zeng Q."/>
            <person name="Gargeya S."/>
            <person name="Fitzgerald M."/>
            <person name="Haas B."/>
            <person name="Abouelleil A."/>
            <person name="Allen A.W."/>
            <person name="Alvarado L."/>
            <person name="Arachchi H.M."/>
            <person name="Berlin A.M."/>
            <person name="Chapman S.B."/>
            <person name="Gainer-Dewar J."/>
            <person name="Goldberg J."/>
            <person name="Griggs A."/>
            <person name="Gujja S."/>
            <person name="Hansen M."/>
            <person name="Howarth C."/>
            <person name="Imamovic A."/>
            <person name="Ireland A."/>
            <person name="Larimer J."/>
            <person name="McCowan C."/>
            <person name="Murphy C."/>
            <person name="Pearson M."/>
            <person name="Poon T.W."/>
            <person name="Priest M."/>
            <person name="Roberts A."/>
            <person name="Saif S."/>
            <person name="Shea T."/>
            <person name="Sisk P."/>
            <person name="Sykes S."/>
            <person name="Wortman J."/>
            <person name="Nusbaum C."/>
            <person name="Birren B."/>
        </authorList>
    </citation>
    <scope>NUCLEOTIDE SEQUENCE [LARGE SCALE GENOMIC DNA]</scope>
    <source>
        <strain evidence="13">WRAIR2</strain>
    </source>
</reference>
<comment type="subcellular location">
    <subcellularLocation>
        <location evidence="1">Membrane</location>
        <topology evidence="1">Multi-pass membrane protein</topology>
    </subcellularLocation>
</comment>
<evidence type="ECO:0000313" key="12">
    <source>
        <dbReference type="EnsemblMetazoa" id="ADIR008953-PA"/>
    </source>
</evidence>
<feature type="compositionally biased region" description="Polar residues" evidence="9">
    <location>
        <begin position="871"/>
        <end position="882"/>
    </location>
</feature>
<feature type="region of interest" description="Disordered" evidence="9">
    <location>
        <begin position="819"/>
        <end position="882"/>
    </location>
</feature>
<keyword evidence="2 8" id="KW-0813">Transport</keyword>
<feature type="transmembrane region" description="Helical" evidence="10">
    <location>
        <begin position="207"/>
        <end position="225"/>
    </location>
</feature>
<evidence type="ECO:0000313" key="13">
    <source>
        <dbReference type="Proteomes" id="UP000075884"/>
    </source>
</evidence>
<dbReference type="Pfam" id="PF07885">
    <property type="entry name" value="Ion_trans_2"/>
    <property type="match status" value="2"/>
</dbReference>
<evidence type="ECO:0000256" key="5">
    <source>
        <dbReference type="ARBA" id="ARBA00023065"/>
    </source>
</evidence>
<reference evidence="12" key="2">
    <citation type="submission" date="2020-05" db="UniProtKB">
        <authorList>
            <consortium name="EnsemblMetazoa"/>
        </authorList>
    </citation>
    <scope>IDENTIFICATION</scope>
    <source>
        <strain evidence="12">WRAIR2</strain>
    </source>
</reference>
<name>A0A182NMR8_9DIPT</name>
<feature type="transmembrane region" description="Helical" evidence="10">
    <location>
        <begin position="245"/>
        <end position="266"/>
    </location>
</feature>
<evidence type="ECO:0000256" key="4">
    <source>
        <dbReference type="ARBA" id="ARBA00022989"/>
    </source>
</evidence>
<dbReference type="GO" id="GO:0030322">
    <property type="term" value="P:stabilization of membrane potential"/>
    <property type="evidence" value="ECO:0007669"/>
    <property type="project" value="TreeGrafter"/>
</dbReference>
<dbReference type="InterPro" id="IPR013099">
    <property type="entry name" value="K_chnl_dom"/>
</dbReference>
<dbReference type="PRINTS" id="PR01333">
    <property type="entry name" value="2POREKCHANEL"/>
</dbReference>
<dbReference type="SUPFAM" id="SSF81324">
    <property type="entry name" value="Voltage-gated potassium channels"/>
    <property type="match status" value="2"/>
</dbReference>
<dbReference type="PANTHER" id="PTHR11003">
    <property type="entry name" value="POTASSIUM CHANNEL, SUBFAMILY K"/>
    <property type="match status" value="1"/>
</dbReference>
<feature type="region of interest" description="Disordered" evidence="9">
    <location>
        <begin position="557"/>
        <end position="582"/>
    </location>
</feature>
<feature type="region of interest" description="Disordered" evidence="9">
    <location>
        <begin position="644"/>
        <end position="806"/>
    </location>
</feature>
<feature type="transmembrane region" description="Helical" evidence="10">
    <location>
        <begin position="93"/>
        <end position="112"/>
    </location>
</feature>
<dbReference type="GO" id="GO:0005886">
    <property type="term" value="C:plasma membrane"/>
    <property type="evidence" value="ECO:0007669"/>
    <property type="project" value="TreeGrafter"/>
</dbReference>
<sequence length="882" mass="97826">MTPKEWFALLLFYAAYLFMGASVFYHVENDLETERRAEQLAERIEINEMLVKYLSPEDYALQRKLIGRLDDYCGSKVTNYTEDEYEPPYVWDFYHSFYFAFIVCSTVGYGNISPHNTFGRIFMIFYALIGLPVNGFFFAYVGEFWARGFIRLYRRYKAYKLSANARYAPRRISFIGQIVLYLIPGVIVFIFAPACVFTYFEKWPYDVSVYYAFVTLTTIGFGDYASTFQPSQEHEFGSLFTVYKIFVIFWFFAGIGYIFMILGFIAKGISHKKIQDLEKLVASNLKETQHRVWNGVTKDISYLRKILNEVYMLKFKPVYEEPSDRLLSLSKSRSSSCPELSMYRSPELPATCRKRANSESALAFSEPKSMDGGSLVRRLSDTDLNRINREKTFGVQALVQPAELLARVVTALGNITANQDDNQSFLERASLNAGVNCFSDSQILASERTWSGWSMNGSDKSAYLTAPPMRPRAASDIGLPPHTASQDANEWTWSGGDNSQIQQILQIRQKVKQKDNLLRAALSNNANFESNLTINVPPTGQEAKVSAVNRGMLRRLNPFRKRSSKAPPPDIESGPGLDSYLSATSKGRSSMFNLPTSSYLTATSRGRGSILSMPPQDEHLLETTTIGDLLRALELMHTESVTTADHRGSFAADDESLDRRRSTQTSSVGKSNMPSLLTLFTPPIEAGSRQGSLKPPLGRTGSSDSAPIMRRPSFRPANPPSYTATVSGSPAGGGSPTLGVIGPSPKPIRRRFSVRPSNLAYPPGHCPRPLASGTEQLGAPHINSSSQSLHNLPTTTLQRRLSSRPSPLVANQLSHLNIPSTVPGSVPGMGSSGGGPPGQYRWRPNLARSDSDQSSAPSGVPAVNSARNRHSSLSNLFDSKPK</sequence>
<protein>
    <recommendedName>
        <fullName evidence="11">Potassium channel domain-containing protein</fullName>
    </recommendedName>
</protein>